<protein>
    <submittedName>
        <fullName evidence="1">Uncharacterized protein</fullName>
    </submittedName>
</protein>
<sequence>MAQGVGAGLIASAEFGGDPRIALVAIENCQAVMVEQLVRLAARPPSVLLDALFALAEEMSASGGLSRFKLTK</sequence>
<dbReference type="RefSeq" id="WP_307421588.1">
    <property type="nucleotide sequence ID" value="NZ_JAUSVK010000001.1"/>
</dbReference>
<dbReference type="Proteomes" id="UP001237448">
    <property type="component" value="Unassembled WGS sequence"/>
</dbReference>
<accession>A0ABU0F759</accession>
<dbReference type="EMBL" id="JAUSVK010000001">
    <property type="protein sequence ID" value="MDQ0390396.1"/>
    <property type="molecule type" value="Genomic_DNA"/>
</dbReference>
<gene>
    <name evidence="1" type="ORF">J3R73_000188</name>
</gene>
<organism evidence="1 2">
    <name type="scientific">Labrys monachus</name>
    <dbReference type="NCBI Taxonomy" id="217067"/>
    <lineage>
        <taxon>Bacteria</taxon>
        <taxon>Pseudomonadati</taxon>
        <taxon>Pseudomonadota</taxon>
        <taxon>Alphaproteobacteria</taxon>
        <taxon>Hyphomicrobiales</taxon>
        <taxon>Xanthobacteraceae</taxon>
        <taxon>Labrys</taxon>
    </lineage>
</organism>
<evidence type="ECO:0000313" key="1">
    <source>
        <dbReference type="EMBL" id="MDQ0390396.1"/>
    </source>
</evidence>
<keyword evidence="2" id="KW-1185">Reference proteome</keyword>
<reference evidence="1 2" key="1">
    <citation type="submission" date="2023-07" db="EMBL/GenBank/DDBJ databases">
        <title>Genomic Encyclopedia of Type Strains, Phase IV (KMG-IV): sequencing the most valuable type-strain genomes for metagenomic binning, comparative biology and taxonomic classification.</title>
        <authorList>
            <person name="Goeker M."/>
        </authorList>
    </citation>
    <scope>NUCLEOTIDE SEQUENCE [LARGE SCALE GENOMIC DNA]</scope>
    <source>
        <strain evidence="1 2">DSM 5896</strain>
    </source>
</reference>
<proteinExistence type="predicted"/>
<name>A0ABU0F759_9HYPH</name>
<comment type="caution">
    <text evidence="1">The sequence shown here is derived from an EMBL/GenBank/DDBJ whole genome shotgun (WGS) entry which is preliminary data.</text>
</comment>
<evidence type="ECO:0000313" key="2">
    <source>
        <dbReference type="Proteomes" id="UP001237448"/>
    </source>
</evidence>